<dbReference type="InterPro" id="IPR035965">
    <property type="entry name" value="PAS-like_dom_sf"/>
</dbReference>
<comment type="caution">
    <text evidence="4">The sequence shown here is derived from an EMBL/GenBank/DDBJ whole genome shotgun (WGS) entry which is preliminary data.</text>
</comment>
<dbReference type="Gene3D" id="3.40.50.2300">
    <property type="match status" value="1"/>
</dbReference>
<feature type="domain" description="PAS" evidence="1">
    <location>
        <begin position="190"/>
        <end position="240"/>
    </location>
</feature>
<dbReference type="PANTHER" id="PTHR33121">
    <property type="entry name" value="CYCLIC DI-GMP PHOSPHODIESTERASE PDEF"/>
    <property type="match status" value="1"/>
</dbReference>
<dbReference type="Pfam" id="PF00563">
    <property type="entry name" value="EAL"/>
    <property type="match status" value="1"/>
</dbReference>
<dbReference type="InterPro" id="IPR000014">
    <property type="entry name" value="PAS"/>
</dbReference>
<dbReference type="NCBIfam" id="TIGR00229">
    <property type="entry name" value="sensory_box"/>
    <property type="match status" value="1"/>
</dbReference>
<evidence type="ECO:0000259" key="2">
    <source>
        <dbReference type="PROSITE" id="PS50883"/>
    </source>
</evidence>
<dbReference type="Gene3D" id="3.20.20.450">
    <property type="entry name" value="EAL domain"/>
    <property type="match status" value="1"/>
</dbReference>
<organism evidence="4">
    <name type="scientific">Thiolapillus brandeum</name>
    <dbReference type="NCBI Taxonomy" id="1076588"/>
    <lineage>
        <taxon>Bacteria</taxon>
        <taxon>Pseudomonadati</taxon>
        <taxon>Pseudomonadota</taxon>
        <taxon>Gammaproteobacteria</taxon>
        <taxon>Chromatiales</taxon>
        <taxon>Sedimenticolaceae</taxon>
        <taxon>Thiolapillus</taxon>
    </lineage>
</organism>
<dbReference type="SUPFAM" id="SSF141868">
    <property type="entry name" value="EAL domain-like"/>
    <property type="match status" value="1"/>
</dbReference>
<dbReference type="CDD" id="cd00130">
    <property type="entry name" value="PAS"/>
    <property type="match status" value="1"/>
</dbReference>
<dbReference type="SMART" id="SM00052">
    <property type="entry name" value="EAL"/>
    <property type="match status" value="1"/>
</dbReference>
<dbReference type="CDD" id="cd01949">
    <property type="entry name" value="GGDEF"/>
    <property type="match status" value="1"/>
</dbReference>
<dbReference type="SUPFAM" id="SSF55785">
    <property type="entry name" value="PYP-like sensor domain (PAS domain)"/>
    <property type="match status" value="1"/>
</dbReference>
<dbReference type="PROSITE" id="PS50112">
    <property type="entry name" value="PAS"/>
    <property type="match status" value="1"/>
</dbReference>
<dbReference type="AlphaFoldDB" id="A0A7C5IZH0"/>
<dbReference type="InterPro" id="IPR000160">
    <property type="entry name" value="GGDEF_dom"/>
</dbReference>
<dbReference type="InterPro" id="IPR050706">
    <property type="entry name" value="Cyclic-di-GMP_PDE-like"/>
</dbReference>
<dbReference type="GO" id="GO:0071111">
    <property type="term" value="F:cyclic-guanylate-specific phosphodiesterase activity"/>
    <property type="evidence" value="ECO:0007669"/>
    <property type="project" value="InterPro"/>
</dbReference>
<evidence type="ECO:0000259" key="1">
    <source>
        <dbReference type="PROSITE" id="PS50112"/>
    </source>
</evidence>
<dbReference type="InterPro" id="IPR043128">
    <property type="entry name" value="Rev_trsase/Diguanyl_cyclase"/>
</dbReference>
<protein>
    <submittedName>
        <fullName evidence="4">EAL domain-containing protein</fullName>
    </submittedName>
</protein>
<evidence type="ECO:0000313" key="4">
    <source>
        <dbReference type="EMBL" id="HHH13671.1"/>
    </source>
</evidence>
<dbReference type="CDD" id="cd01948">
    <property type="entry name" value="EAL"/>
    <property type="match status" value="1"/>
</dbReference>
<dbReference type="SMART" id="SM00267">
    <property type="entry name" value="GGDEF"/>
    <property type="match status" value="1"/>
</dbReference>
<dbReference type="NCBIfam" id="TIGR00254">
    <property type="entry name" value="GGDEF"/>
    <property type="match status" value="1"/>
</dbReference>
<dbReference type="SUPFAM" id="SSF55073">
    <property type="entry name" value="Nucleotide cyclase"/>
    <property type="match status" value="1"/>
</dbReference>
<dbReference type="PROSITE" id="PS50883">
    <property type="entry name" value="EAL"/>
    <property type="match status" value="1"/>
</dbReference>
<gene>
    <name evidence="4" type="ORF">ENJ98_05490</name>
</gene>
<dbReference type="Gene3D" id="3.30.70.270">
    <property type="match status" value="1"/>
</dbReference>
<dbReference type="EMBL" id="DROM01000331">
    <property type="protein sequence ID" value="HHH13671.1"/>
    <property type="molecule type" value="Genomic_DNA"/>
</dbReference>
<reference evidence="4" key="1">
    <citation type="journal article" date="2020" name="mSystems">
        <title>Genome- and Community-Level Interaction Insights into Carbon Utilization and Element Cycling Functions of Hydrothermarchaeota in Hydrothermal Sediment.</title>
        <authorList>
            <person name="Zhou Z."/>
            <person name="Liu Y."/>
            <person name="Xu W."/>
            <person name="Pan J."/>
            <person name="Luo Z.H."/>
            <person name="Li M."/>
        </authorList>
    </citation>
    <scope>NUCLEOTIDE SEQUENCE [LARGE SCALE GENOMIC DNA]</scope>
    <source>
        <strain evidence="4">HyVt-535</strain>
    </source>
</reference>
<dbReference type="Pfam" id="PF00990">
    <property type="entry name" value="GGDEF"/>
    <property type="match status" value="1"/>
</dbReference>
<dbReference type="Gene3D" id="3.30.450.20">
    <property type="entry name" value="PAS domain"/>
    <property type="match status" value="1"/>
</dbReference>
<feature type="domain" description="EAL" evidence="2">
    <location>
        <begin position="464"/>
        <end position="714"/>
    </location>
</feature>
<feature type="domain" description="GGDEF" evidence="3">
    <location>
        <begin position="323"/>
        <end position="452"/>
    </location>
</feature>
<evidence type="ECO:0000259" key="3">
    <source>
        <dbReference type="PROSITE" id="PS50887"/>
    </source>
</evidence>
<dbReference type="InterPro" id="IPR035919">
    <property type="entry name" value="EAL_sf"/>
</dbReference>
<dbReference type="SMART" id="SM00091">
    <property type="entry name" value="PAS"/>
    <property type="match status" value="1"/>
</dbReference>
<dbReference type="InterPro" id="IPR001633">
    <property type="entry name" value="EAL_dom"/>
</dbReference>
<dbReference type="Proteomes" id="UP000886100">
    <property type="component" value="Unassembled WGS sequence"/>
</dbReference>
<accession>A0A7C5IZH0</accession>
<dbReference type="SUPFAM" id="SSF52172">
    <property type="entry name" value="CheY-like"/>
    <property type="match status" value="1"/>
</dbReference>
<proteinExistence type="predicted"/>
<name>A0A7C5IZH0_9GAMM</name>
<dbReference type="Pfam" id="PF13426">
    <property type="entry name" value="PAS_9"/>
    <property type="match status" value="1"/>
</dbReference>
<dbReference type="PROSITE" id="PS50887">
    <property type="entry name" value="GGDEF"/>
    <property type="match status" value="1"/>
</dbReference>
<sequence length="714" mass="81257">MTFGTSCREAGDTGTNIMNTTAERIIQIVTPLTDVIELLVLGCPTDDANLYAQTLRNSGMAIHLTTANTQEELDRFLESSHADVVLVNCDAEEIDFTTAIRQIRRQSPRASFILLSDDPGEELFFAAETGAQDIIQRHDHAHLIYVVNREQQNMVTKRKLLEAQSRAEEMEQRWRLLTESVQEAVAYIHEGMHIHANPAYLSLFGYEDADAVEGLPFMDLIASEDRLKFKPVLRMLEKEHTAENVKIDCVTDKGRVIPVEMRFAPARVDGEECTQVIVTDRSSRTNVQLEDLAHYDVETGLYNRKYFLEQLEQRLKKAQADAGRLSLLIFDLTNFKEFVAEAGQDPATQLLRDTARLLNESTYESDLLARYGEHQFALLCTLATDAKAVGERLLGKLAERYEEDPNQPYFVAGLAYSNDPPAHSANDLVHNALQACKHAQERNRRLVIFDESLRRAAPVQSDVDEEMIQLIDQAVERDDLFVPYYQPVVSLHGNSREHYVVYLRLRNGEGELLQPSEFMPEAEKAERLADIDRWMIRKAISELAQHRKNGQRLNFFINLSAAAITDDSLLLWICDSLREFKAKGAWLTFIVSQHDVMRNLDAVEQLTEGLKKINCQIALSHFSFEQEAVNLVRHLGIDMIYFETDTASNISKDKEHRELLKSYNEQLQKEGVKTVVTHIEEAAQLALLWNIGVNYIQGNFIQEPVDSIVYDAEL</sequence>
<dbReference type="PANTHER" id="PTHR33121:SF23">
    <property type="entry name" value="CYCLIC DI-GMP PHOSPHODIESTERASE PDEB"/>
    <property type="match status" value="1"/>
</dbReference>
<dbReference type="InterPro" id="IPR029787">
    <property type="entry name" value="Nucleotide_cyclase"/>
</dbReference>
<dbReference type="InterPro" id="IPR011006">
    <property type="entry name" value="CheY-like_superfamily"/>
</dbReference>